<sequence>MLARELAEADFHPRLPMHRRLYESLRGAILSRRLGPGERLPSSRDLAAELGLSRNTVLSALNQLLAEGYVEATIGSGTYVSHAIANAPVPIPVAVAREEARRRRNPGPGMLLSARGALLTGRRASEHVEIQPFAGQDDDYDGFPFKVWQRLQARQWRNARAELLDYDHGGGHPALRRAIADYLRVSRSVNVTPDQVLITPGTQQSLDLCARLLADSGDLAWFENPGYWAAERVLRGNGLQLRPVAVDAEGLAPSEDDFATRAKLIYVTPSHQYPTGVVMSLARRRALLEYAARTGAWILEDDYDAEFRYEGRPVASLQGLDDAGRVIYMGTFSKVLYPGLRIGYMVVPPAIAADMQTGLYDLHRPGQLLMQAALAEFIQLGYFASHIRRQRQVYAERRQRLTSVLREVLGEGIELSPVQTGMHLVVYLPAGADDVALAEECADAGLNVRPLSRYYLDAPGGRRGGLVIGYAYVKSPGIEPGARKLGAVLGRLFAPAPKARAKRGGVAARTAPRRVGVAG</sequence>
<comment type="similarity">
    <text evidence="1">In the C-terminal section; belongs to the class-I pyridoxal-phosphate-dependent aminotransferase family.</text>
</comment>
<dbReference type="InterPro" id="IPR036390">
    <property type="entry name" value="WH_DNA-bd_sf"/>
</dbReference>
<reference evidence="8" key="2">
    <citation type="submission" date="2025-08" db="UniProtKB">
        <authorList>
            <consortium name="RefSeq"/>
        </authorList>
    </citation>
    <scope>IDENTIFICATION</scope>
</reference>
<keyword evidence="8" id="KW-0032">Aminotransferase</keyword>
<evidence type="ECO:0000256" key="3">
    <source>
        <dbReference type="ARBA" id="ARBA00023015"/>
    </source>
</evidence>
<dbReference type="PRINTS" id="PR00035">
    <property type="entry name" value="HTHGNTR"/>
</dbReference>
<dbReference type="PANTHER" id="PTHR46577:SF1">
    <property type="entry name" value="HTH-TYPE TRANSCRIPTIONAL REGULATORY PROTEIN GABR"/>
    <property type="match status" value="1"/>
</dbReference>
<dbReference type="InterPro" id="IPR015424">
    <property type="entry name" value="PyrdxlP-dep_Trfase"/>
</dbReference>
<evidence type="ECO:0000256" key="4">
    <source>
        <dbReference type="ARBA" id="ARBA00023125"/>
    </source>
</evidence>
<dbReference type="InterPro" id="IPR004839">
    <property type="entry name" value="Aminotransferase_I/II_large"/>
</dbReference>
<dbReference type="AlphaFoldDB" id="A0A9U5D4I1"/>
<feature type="domain" description="HTH gntR-type" evidence="6">
    <location>
        <begin position="15"/>
        <end position="83"/>
    </location>
</feature>
<reference evidence="8" key="1">
    <citation type="journal article" date="2006" name="Chem Rec">
        <title>Exploring the pyridoxal 5'-phosphate-dependent enzymes.</title>
        <authorList>
            <person name="Mozzarelli A."/>
            <person name="Bettati S."/>
        </authorList>
    </citation>
    <scope>NUCLEOTIDE SEQUENCE</scope>
</reference>
<evidence type="ECO:0000313" key="8">
    <source>
        <dbReference type="RefSeq" id="WP_245591294.1"/>
    </source>
</evidence>
<dbReference type="SMART" id="SM00345">
    <property type="entry name" value="HTH_GNTR"/>
    <property type="match status" value="1"/>
</dbReference>
<organism evidence="7 8">
    <name type="scientific">Derxia gummosa DSM 723</name>
    <dbReference type="NCBI Taxonomy" id="1121388"/>
    <lineage>
        <taxon>Bacteria</taxon>
        <taxon>Pseudomonadati</taxon>
        <taxon>Pseudomonadota</taxon>
        <taxon>Betaproteobacteria</taxon>
        <taxon>Burkholderiales</taxon>
        <taxon>Alcaligenaceae</taxon>
        <taxon>Derxia</taxon>
    </lineage>
</organism>
<evidence type="ECO:0000256" key="1">
    <source>
        <dbReference type="ARBA" id="ARBA00005384"/>
    </source>
</evidence>
<dbReference type="InterPro" id="IPR036388">
    <property type="entry name" value="WH-like_DNA-bd_sf"/>
</dbReference>
<dbReference type="InterPro" id="IPR051446">
    <property type="entry name" value="HTH_trans_reg/aminotransferase"/>
</dbReference>
<evidence type="ECO:0000256" key="2">
    <source>
        <dbReference type="ARBA" id="ARBA00022898"/>
    </source>
</evidence>
<name>A0A9U5D4I1_9BURK</name>
<dbReference type="InterPro" id="IPR015421">
    <property type="entry name" value="PyrdxlP-dep_Trfase_major"/>
</dbReference>
<dbReference type="CDD" id="cd07377">
    <property type="entry name" value="WHTH_GntR"/>
    <property type="match status" value="1"/>
</dbReference>
<dbReference type="RefSeq" id="WP_245591294.1">
    <property type="nucleotide sequence ID" value="NZ_AXWS01000007.1"/>
</dbReference>
<keyword evidence="5" id="KW-0804">Transcription</keyword>
<dbReference type="GO" id="GO:0030170">
    <property type="term" value="F:pyridoxal phosphate binding"/>
    <property type="evidence" value="ECO:0007669"/>
    <property type="project" value="InterPro"/>
</dbReference>
<evidence type="ECO:0000313" key="7">
    <source>
        <dbReference type="Proteomes" id="UP000675920"/>
    </source>
</evidence>
<dbReference type="PANTHER" id="PTHR46577">
    <property type="entry name" value="HTH-TYPE TRANSCRIPTIONAL REGULATORY PROTEIN GABR"/>
    <property type="match status" value="1"/>
</dbReference>
<keyword evidence="2" id="KW-0663">Pyridoxal phosphate</keyword>
<keyword evidence="8" id="KW-0808">Transferase</keyword>
<dbReference type="PROSITE" id="PS50949">
    <property type="entry name" value="HTH_GNTR"/>
    <property type="match status" value="1"/>
</dbReference>
<dbReference type="GO" id="GO:0008483">
    <property type="term" value="F:transaminase activity"/>
    <property type="evidence" value="ECO:0007669"/>
    <property type="project" value="UniProtKB-KW"/>
</dbReference>
<dbReference type="Pfam" id="PF00392">
    <property type="entry name" value="GntR"/>
    <property type="match status" value="1"/>
</dbReference>
<evidence type="ECO:0000259" key="6">
    <source>
        <dbReference type="PROSITE" id="PS50949"/>
    </source>
</evidence>
<dbReference type="CDD" id="cd00609">
    <property type="entry name" value="AAT_like"/>
    <property type="match status" value="1"/>
</dbReference>
<proteinExistence type="inferred from homology"/>
<dbReference type="Proteomes" id="UP000675920">
    <property type="component" value="Unplaced"/>
</dbReference>
<dbReference type="SUPFAM" id="SSF46785">
    <property type="entry name" value="Winged helix' DNA-binding domain"/>
    <property type="match status" value="1"/>
</dbReference>
<evidence type="ECO:0000256" key="5">
    <source>
        <dbReference type="ARBA" id="ARBA00023163"/>
    </source>
</evidence>
<keyword evidence="4" id="KW-0238">DNA-binding</keyword>
<protein>
    <submittedName>
        <fullName evidence="8">PLP-dependent aminotransferase family protein</fullName>
    </submittedName>
</protein>
<keyword evidence="7" id="KW-1185">Reference proteome</keyword>
<dbReference type="GO" id="GO:0003677">
    <property type="term" value="F:DNA binding"/>
    <property type="evidence" value="ECO:0007669"/>
    <property type="project" value="UniProtKB-KW"/>
</dbReference>
<dbReference type="GO" id="GO:0003700">
    <property type="term" value="F:DNA-binding transcription factor activity"/>
    <property type="evidence" value="ECO:0007669"/>
    <property type="project" value="InterPro"/>
</dbReference>
<dbReference type="Gene3D" id="3.40.640.10">
    <property type="entry name" value="Type I PLP-dependent aspartate aminotransferase-like (Major domain)"/>
    <property type="match status" value="1"/>
</dbReference>
<dbReference type="Pfam" id="PF00155">
    <property type="entry name" value="Aminotran_1_2"/>
    <property type="match status" value="1"/>
</dbReference>
<keyword evidence="3" id="KW-0805">Transcription regulation</keyword>
<dbReference type="InterPro" id="IPR000524">
    <property type="entry name" value="Tscrpt_reg_HTH_GntR"/>
</dbReference>
<dbReference type="Gene3D" id="1.10.10.10">
    <property type="entry name" value="Winged helix-like DNA-binding domain superfamily/Winged helix DNA-binding domain"/>
    <property type="match status" value="1"/>
</dbReference>
<dbReference type="SUPFAM" id="SSF53383">
    <property type="entry name" value="PLP-dependent transferases"/>
    <property type="match status" value="1"/>
</dbReference>
<accession>A0A9U5D4I1</accession>